<evidence type="ECO:0000313" key="2">
    <source>
        <dbReference type="Proteomes" id="UP000238563"/>
    </source>
</evidence>
<proteinExistence type="predicted"/>
<keyword evidence="2" id="KW-1185">Reference proteome</keyword>
<accession>A0A2S9JCI6</accession>
<reference evidence="1 2" key="1">
    <citation type="submission" date="2018-02" db="EMBL/GenBank/DDBJ databases">
        <title>The draft genome of Phyllobacterium myrsinacearum DSM5892.</title>
        <authorList>
            <person name="Li L."/>
            <person name="Liu L."/>
            <person name="Zhang X."/>
            <person name="Wang T."/>
        </authorList>
    </citation>
    <scope>NUCLEOTIDE SEQUENCE [LARGE SCALE GENOMIC DNA]</scope>
    <source>
        <strain evidence="1 2">DSM 5892</strain>
    </source>
</reference>
<sequence>MPILLQKWLGRAMAVKHGISHRPVAAVVRTQIARQEFRNAVQSSHPSQADRELPAQFTELLKRLEKAEKRKR</sequence>
<dbReference type="Proteomes" id="UP000238563">
    <property type="component" value="Unassembled WGS sequence"/>
</dbReference>
<gene>
    <name evidence="1" type="ORF">C5750_21595</name>
</gene>
<protein>
    <submittedName>
        <fullName evidence="1">Uncharacterized protein</fullName>
    </submittedName>
</protein>
<dbReference type="AlphaFoldDB" id="A0A2S9JCI6"/>
<comment type="caution">
    <text evidence="1">The sequence shown here is derived from an EMBL/GenBank/DDBJ whole genome shotgun (WGS) entry which is preliminary data.</text>
</comment>
<organism evidence="1 2">
    <name type="scientific">Phyllobacterium myrsinacearum</name>
    <dbReference type="NCBI Taxonomy" id="28101"/>
    <lineage>
        <taxon>Bacteria</taxon>
        <taxon>Pseudomonadati</taxon>
        <taxon>Pseudomonadota</taxon>
        <taxon>Alphaproteobacteria</taxon>
        <taxon>Hyphomicrobiales</taxon>
        <taxon>Phyllobacteriaceae</taxon>
        <taxon>Phyllobacterium</taxon>
    </lineage>
</organism>
<dbReference type="EMBL" id="PVBT01000007">
    <property type="protein sequence ID" value="PRD50543.1"/>
    <property type="molecule type" value="Genomic_DNA"/>
</dbReference>
<name>A0A2S9JCI6_9HYPH</name>
<evidence type="ECO:0000313" key="1">
    <source>
        <dbReference type="EMBL" id="PRD50543.1"/>
    </source>
</evidence>